<feature type="binding site" evidence="3">
    <location>
        <position position="280"/>
    </location>
    <ligand>
        <name>dimethylallyl diphosphate</name>
        <dbReference type="ChEBI" id="CHEBI:57623"/>
    </ligand>
</feature>
<dbReference type="AlphaFoldDB" id="A0A650FYV2"/>
<dbReference type="EMBL" id="MN508661">
    <property type="protein sequence ID" value="QGV56749.1"/>
    <property type="molecule type" value="Genomic_DNA"/>
</dbReference>
<dbReference type="GO" id="GO:0009820">
    <property type="term" value="P:alkaloid metabolic process"/>
    <property type="evidence" value="ECO:0007669"/>
    <property type="project" value="InterPro"/>
</dbReference>
<feature type="binding site" evidence="3">
    <location>
        <position position="278"/>
    </location>
    <ligand>
        <name>dimethylallyl diphosphate</name>
        <dbReference type="ChEBI" id="CHEBI:57623"/>
    </ligand>
</feature>
<feature type="region of interest" description="Disordered" evidence="4">
    <location>
        <begin position="1"/>
        <end position="21"/>
    </location>
</feature>
<gene>
    <name evidence="5" type="primary">jtmD</name>
</gene>
<dbReference type="PANTHER" id="PTHR40627">
    <property type="entry name" value="INDOLE PRENYLTRANSFERASE TDIB-RELATED"/>
    <property type="match status" value="1"/>
</dbReference>
<dbReference type="PANTHER" id="PTHR40627:SF3">
    <property type="entry name" value="PRENYLTRANSFERASE ASQH2-RELATED"/>
    <property type="match status" value="1"/>
</dbReference>
<dbReference type="InterPro" id="IPR017795">
    <property type="entry name" value="ABBA_NscD-like"/>
</dbReference>
<evidence type="ECO:0000256" key="2">
    <source>
        <dbReference type="ARBA" id="ARBA00022679"/>
    </source>
</evidence>
<dbReference type="Pfam" id="PF11991">
    <property type="entry name" value="Trp_DMAT"/>
    <property type="match status" value="1"/>
</dbReference>
<dbReference type="CDD" id="cd13929">
    <property type="entry name" value="PT-DMATS_CymD"/>
    <property type="match status" value="1"/>
</dbReference>
<accession>A0A650FYV2</accession>
<protein>
    <submittedName>
        <fullName evidence="5">JtmD</fullName>
    </submittedName>
</protein>
<evidence type="ECO:0000313" key="5">
    <source>
        <dbReference type="EMBL" id="QGV56749.1"/>
    </source>
</evidence>
<dbReference type="NCBIfam" id="TIGR03429">
    <property type="entry name" value="arom_pren_DMATS"/>
    <property type="match status" value="1"/>
</dbReference>
<reference evidence="5" key="1">
    <citation type="submission" date="2019-09" db="EMBL/GenBank/DDBJ databases">
        <title>Analysis of the indole diterpene gene cluster for biosynthesis of the epoxy-janthitrems in Epichloe endophytes.</title>
        <authorList>
            <person name="Ludlow E.J."/>
            <person name="Vassiliadis S."/>
            <person name="Ekanayake P.N."/>
            <person name="Hettiarachchige I.K."/>
            <person name="Reddy P."/>
            <person name="Sawbridge T.I."/>
            <person name="Rochfort S.J."/>
            <person name="Spangenberg G.C."/>
            <person name="Guthridge K.M."/>
        </authorList>
    </citation>
    <scope>NUCLEOTIDE SEQUENCE</scope>
    <source>
        <strain evidence="5">NEA12</strain>
    </source>
</reference>
<evidence type="ECO:0000256" key="3">
    <source>
        <dbReference type="PIRSR" id="PIRSR000509-1"/>
    </source>
</evidence>
<sequence>MGTCSTRVGETPSKPADVTPPEPWQALAQGLGFANENERYWWSKLAPLAGKMMKWGQYSTPEQYRVLAFIHAYIVPSCGPRPGDGGDLFWKVFLNYDCTPIQLSLNYHDGKMTLRTAHIPISNISGTAEDPINQKAAIDAMVRQQQVLPSQDMRWFNHFVSKLFLDRDTAATLKAKVDEFQIRQGVQCMLSHDFPDNHIQCKLAFASHWKSIATGLDKEEVIWDAILGLGDDVIPYKPVLAMLQQYSTSKSAAAAGAHPIFFAIDSVLKDDYTSSRIKIYFVTHRTAFNVMVDIYTLGGLLMGPCIEKGTQALRTLWKAVLNVPEGWPDDKDLPINPNGCAAVIFNFEVRPGAEFPAPKIYLPAHYYGRPDLEIADGMDRFFLSQGWDGIYPGYKKNYLKCLSVLVAPGLLSLCPWLTVR</sequence>
<dbReference type="InterPro" id="IPR012148">
    <property type="entry name" value="ABBA_DMATS-like"/>
</dbReference>
<evidence type="ECO:0000256" key="4">
    <source>
        <dbReference type="SAM" id="MobiDB-lite"/>
    </source>
</evidence>
<feature type="binding site" evidence="3">
    <location>
        <position position="115"/>
    </location>
    <ligand>
        <name>dimethylallyl diphosphate</name>
        <dbReference type="ChEBI" id="CHEBI:57623"/>
    </ligand>
</feature>
<dbReference type="PIRSF" id="PIRSF000509">
    <property type="entry name" value="Trp_DMAT"/>
    <property type="match status" value="1"/>
</dbReference>
<evidence type="ECO:0000256" key="1">
    <source>
        <dbReference type="ARBA" id="ARBA00010209"/>
    </source>
</evidence>
<feature type="binding site" evidence="3">
    <location>
        <position position="361"/>
    </location>
    <ligand>
        <name>dimethylallyl diphosphate</name>
        <dbReference type="ChEBI" id="CHEBI:57623"/>
    </ligand>
</feature>
<keyword evidence="2" id="KW-0808">Transferase</keyword>
<comment type="similarity">
    <text evidence="1">Belongs to the tryptophan dimethylallyltransferase family.</text>
</comment>
<name>A0A650FYV2_9HYPO</name>
<organism evidence="5">
    <name type="scientific">Epichloe sp. LpTG-3</name>
    <dbReference type="NCBI Taxonomy" id="1648836"/>
    <lineage>
        <taxon>Eukaryota</taxon>
        <taxon>Fungi</taxon>
        <taxon>Dikarya</taxon>
        <taxon>Ascomycota</taxon>
        <taxon>Pezizomycotina</taxon>
        <taxon>Sordariomycetes</taxon>
        <taxon>Hypocreomycetidae</taxon>
        <taxon>Hypocreales</taxon>
        <taxon>Clavicipitaceae</taxon>
        <taxon>Epichloe</taxon>
    </lineage>
</organism>
<proteinExistence type="inferred from homology"/>
<dbReference type="GO" id="GO:0016765">
    <property type="term" value="F:transferase activity, transferring alkyl or aryl (other than methyl) groups"/>
    <property type="evidence" value="ECO:0007669"/>
    <property type="project" value="InterPro"/>
</dbReference>
<feature type="binding site" evidence="3">
    <location>
        <position position="202"/>
    </location>
    <ligand>
        <name>dimethylallyl diphosphate</name>
        <dbReference type="ChEBI" id="CHEBI:57623"/>
    </ligand>
</feature>
<feature type="binding site" evidence="3">
    <location>
        <position position="276"/>
    </location>
    <ligand>
        <name>dimethylallyl diphosphate</name>
        <dbReference type="ChEBI" id="CHEBI:57623"/>
    </ligand>
</feature>